<evidence type="ECO:0000256" key="1">
    <source>
        <dbReference type="ARBA" id="ARBA00004917"/>
    </source>
</evidence>
<keyword evidence="5 7" id="KW-0808">Transferase</keyword>
<proteinExistence type="inferred from homology"/>
<feature type="binding site" evidence="7">
    <location>
        <position position="125"/>
    </location>
    <ligand>
        <name>(2S)-2-hydroxy-3-oxobutyl phosphate</name>
        <dbReference type="ChEBI" id="CHEBI:58830"/>
    </ligand>
</feature>
<evidence type="ECO:0000313" key="9">
    <source>
        <dbReference type="Proteomes" id="UP001375812"/>
    </source>
</evidence>
<dbReference type="InterPro" id="IPR036467">
    <property type="entry name" value="LS/RS_sf"/>
</dbReference>
<name>A0ABU8PI18_9HYPH</name>
<dbReference type="EC" id="2.5.1.78" evidence="3 7"/>
<evidence type="ECO:0000313" key="8">
    <source>
        <dbReference type="EMBL" id="MEJ5021721.1"/>
    </source>
</evidence>
<feature type="binding site" evidence="7">
    <location>
        <begin position="54"/>
        <end position="56"/>
    </location>
    <ligand>
        <name>5-amino-6-(D-ribitylamino)uracil</name>
        <dbReference type="ChEBI" id="CHEBI:15934"/>
    </ligand>
</feature>
<comment type="similarity">
    <text evidence="2 7">Belongs to the DMRL synthase family.</text>
</comment>
<sequence length="159" mass="17465">MNQSYPNKTSFKIAFIQARWHADIVDEARKSFIAELSAKTGTNVEIDIFDVPGAYEIPLHAKTLAKTGQYAAIVGAAFVVDGGIYRHDFVATAVINGMMQASLEIEVPVLSVVLTPHHFHESKEHHGFFHEHFKVKGVEAANAVLQIVGERSRIAALAQ</sequence>
<feature type="binding site" evidence="7">
    <location>
        <begin position="78"/>
        <end position="80"/>
    </location>
    <ligand>
        <name>5-amino-6-(D-ribitylamino)uracil</name>
        <dbReference type="ChEBI" id="CHEBI:15934"/>
    </ligand>
</feature>
<comment type="caution">
    <text evidence="7">Lacks conserved residue(s) required for the propagation of feature annotation.</text>
</comment>
<dbReference type="InterPro" id="IPR002180">
    <property type="entry name" value="LS/RS"/>
</dbReference>
<dbReference type="InterPro" id="IPR034964">
    <property type="entry name" value="LS"/>
</dbReference>
<dbReference type="RefSeq" id="WP_105544126.1">
    <property type="nucleotide sequence ID" value="NZ_JBBGZH010000002.1"/>
</dbReference>
<reference evidence="8 9" key="1">
    <citation type="submission" date="2023-12" db="EMBL/GenBank/DDBJ databases">
        <title>Gut-associated functions are favored during microbiome assembly across C. elegans life.</title>
        <authorList>
            <person name="Zimmermann J."/>
        </authorList>
    </citation>
    <scope>NUCLEOTIDE SEQUENCE [LARGE SCALE GENOMIC DNA]</scope>
    <source>
        <strain evidence="8 9">MYb71</strain>
    </source>
</reference>
<comment type="pathway">
    <text evidence="1 7">Cofactor biosynthesis; riboflavin biosynthesis; riboflavin from 2-hydroxy-3-oxobutyl phosphate and 5-amino-6-(D-ribitylamino)uracil: step 1/2.</text>
</comment>
<comment type="catalytic activity">
    <reaction evidence="6 7">
        <text>(2S)-2-hydroxy-3-oxobutyl phosphate + 5-amino-6-(D-ribitylamino)uracil = 6,7-dimethyl-8-(1-D-ribityl)lumazine + phosphate + 2 H2O + H(+)</text>
        <dbReference type="Rhea" id="RHEA:26152"/>
        <dbReference type="ChEBI" id="CHEBI:15377"/>
        <dbReference type="ChEBI" id="CHEBI:15378"/>
        <dbReference type="ChEBI" id="CHEBI:15934"/>
        <dbReference type="ChEBI" id="CHEBI:43474"/>
        <dbReference type="ChEBI" id="CHEBI:58201"/>
        <dbReference type="ChEBI" id="CHEBI:58830"/>
        <dbReference type="EC" id="2.5.1.78"/>
    </reaction>
</comment>
<evidence type="ECO:0000256" key="5">
    <source>
        <dbReference type="ARBA" id="ARBA00022679"/>
    </source>
</evidence>
<feature type="active site" description="Proton donor" evidence="7">
    <location>
        <position position="86"/>
    </location>
</feature>
<dbReference type="PANTHER" id="PTHR21058">
    <property type="entry name" value="6,7-DIMETHYL-8-RIBITYLLUMAZINE SYNTHASE DMRL SYNTHASE LUMAZINE SYNTHASE"/>
    <property type="match status" value="1"/>
</dbReference>
<dbReference type="PANTHER" id="PTHR21058:SF0">
    <property type="entry name" value="6,7-DIMETHYL-8-RIBITYLLUMAZINE SYNTHASE"/>
    <property type="match status" value="1"/>
</dbReference>
<dbReference type="CDD" id="cd09208">
    <property type="entry name" value="Lumazine_synthase-II"/>
    <property type="match status" value="1"/>
</dbReference>
<evidence type="ECO:0000256" key="3">
    <source>
        <dbReference type="ARBA" id="ARBA00012664"/>
    </source>
</evidence>
<evidence type="ECO:0000256" key="6">
    <source>
        <dbReference type="ARBA" id="ARBA00048785"/>
    </source>
</evidence>
<feature type="binding site" evidence="7">
    <location>
        <position position="111"/>
    </location>
    <ligand>
        <name>5-amino-6-(D-ribitylamino)uracil</name>
        <dbReference type="ChEBI" id="CHEBI:15934"/>
    </ligand>
</feature>
<protein>
    <recommendedName>
        <fullName evidence="3 7">6,7-dimethyl-8-ribityllumazine synthase</fullName>
        <shortName evidence="7">DMRL synthase</shortName>
        <shortName evidence="7">LS</shortName>
        <shortName evidence="7">Lumazine synthase</shortName>
        <ecNumber evidence="3 7">2.5.1.78</ecNumber>
    </recommendedName>
</protein>
<dbReference type="GO" id="GO:0000906">
    <property type="term" value="F:6,7-dimethyl-8-ribityllumazine synthase activity"/>
    <property type="evidence" value="ECO:0007669"/>
    <property type="project" value="UniProtKB-EC"/>
</dbReference>
<dbReference type="SUPFAM" id="SSF52121">
    <property type="entry name" value="Lumazine synthase"/>
    <property type="match status" value="1"/>
</dbReference>
<keyword evidence="4 7" id="KW-0686">Riboflavin biosynthesis</keyword>
<organism evidence="8 9">
    <name type="scientific">Ochrobactrum vermis</name>
    <dbReference type="NCBI Taxonomy" id="1827297"/>
    <lineage>
        <taxon>Bacteria</taxon>
        <taxon>Pseudomonadati</taxon>
        <taxon>Pseudomonadota</taxon>
        <taxon>Alphaproteobacteria</taxon>
        <taxon>Hyphomicrobiales</taxon>
        <taxon>Brucellaceae</taxon>
        <taxon>Brucella/Ochrobactrum group</taxon>
        <taxon>Ochrobactrum</taxon>
    </lineage>
</organism>
<dbReference type="EMBL" id="JBBGZH010000002">
    <property type="protein sequence ID" value="MEJ5021721.1"/>
    <property type="molecule type" value="Genomic_DNA"/>
</dbReference>
<dbReference type="Gene3D" id="3.40.50.960">
    <property type="entry name" value="Lumazine/riboflavin synthase"/>
    <property type="match status" value="1"/>
</dbReference>
<dbReference type="HAMAP" id="MF_00178">
    <property type="entry name" value="Lumazine_synth"/>
    <property type="match status" value="1"/>
</dbReference>
<comment type="caution">
    <text evidence="8">The sequence shown here is derived from an EMBL/GenBank/DDBJ whole genome shotgun (WGS) entry which is preliminary data.</text>
</comment>
<comment type="function">
    <text evidence="7">Catalyzes the formation of 6,7-dimethyl-8-ribityllumazine by condensation of 5-amino-6-(D-ribitylamino)uracil with 3,4-dihydroxy-2-butanone 4-phosphate. This is the penultimate step in the biosynthesis of riboflavin.</text>
</comment>
<evidence type="ECO:0000256" key="4">
    <source>
        <dbReference type="ARBA" id="ARBA00022619"/>
    </source>
</evidence>
<dbReference type="Pfam" id="PF00885">
    <property type="entry name" value="DMRL_synthase"/>
    <property type="match status" value="1"/>
</dbReference>
<evidence type="ECO:0000256" key="7">
    <source>
        <dbReference type="HAMAP-Rule" id="MF_00178"/>
    </source>
</evidence>
<gene>
    <name evidence="7" type="primary">ribH</name>
    <name evidence="8" type="ORF">WH297_18580</name>
</gene>
<dbReference type="Proteomes" id="UP001375812">
    <property type="component" value="Unassembled WGS sequence"/>
</dbReference>
<keyword evidence="9" id="KW-1185">Reference proteome</keyword>
<feature type="binding site" evidence="7">
    <location>
        <position position="20"/>
    </location>
    <ligand>
        <name>5-amino-6-(D-ribitylamino)uracil</name>
        <dbReference type="ChEBI" id="CHEBI:15934"/>
    </ligand>
</feature>
<evidence type="ECO:0000256" key="2">
    <source>
        <dbReference type="ARBA" id="ARBA00007424"/>
    </source>
</evidence>
<accession>A0ABU8PI18</accession>